<evidence type="ECO:0000313" key="11">
    <source>
        <dbReference type="EMBL" id="SEJ90900.1"/>
    </source>
</evidence>
<keyword evidence="6" id="KW-0862">Zinc</keyword>
<dbReference type="InterPro" id="IPR003476">
    <property type="entry name" value="Glyco_hydro_42"/>
</dbReference>
<dbReference type="GO" id="GO:0004565">
    <property type="term" value="F:beta-galactosidase activity"/>
    <property type="evidence" value="ECO:0007669"/>
    <property type="project" value="UniProtKB-EC"/>
</dbReference>
<evidence type="ECO:0000256" key="1">
    <source>
        <dbReference type="ARBA" id="ARBA00001412"/>
    </source>
</evidence>
<accession>A0A1H7CVY5</accession>
<feature type="domain" description="Glycoside hydrolase family 42 N-terminal" evidence="9">
    <location>
        <begin position="10"/>
        <end position="122"/>
    </location>
</feature>
<reference evidence="12" key="1">
    <citation type="submission" date="2016-10" db="EMBL/GenBank/DDBJ databases">
        <authorList>
            <person name="Varghese N."/>
            <person name="Submissions S."/>
        </authorList>
    </citation>
    <scope>NUCLEOTIDE SEQUENCE [LARGE SCALE GENOMIC DNA]</scope>
    <source>
        <strain evidence="12">CGMCC 1.10218</strain>
    </source>
</reference>
<evidence type="ECO:0000256" key="6">
    <source>
        <dbReference type="ARBA" id="ARBA00022833"/>
    </source>
</evidence>
<evidence type="ECO:0000256" key="2">
    <source>
        <dbReference type="ARBA" id="ARBA00005940"/>
    </source>
</evidence>
<gene>
    <name evidence="11" type="ORF">SAMN04488058_1346</name>
</gene>
<sequence>MEETLKTRYARTGHPDLTAFNHDLYRGLMQGQGGVGRQGPGTPNGLWVMEQQAGQVNWAPYNPLPADGAAQLWTAQAWAHGADVVSYFPWRAATMSQEILHSGLLRHDETPDRGHAEIAELETSQFPVGAIPARVALLHDYESLWLYDAQPQNAALSYWAQTLPYYSALRSLGVDVDVVSAKADLGGYDLIVAPAITLVTPELAQRWTAAVQGGARLVCGPRSAFRPSSGATWQDGQFGPLSSLVGARLLHYDSLRPGLDQQISGGYAAQLWAESYRLHGAQATHTYQGGSLDGQPAAIRQGDVSVLSAHSGALIHDVLRGALEEIGLPAADLPEGVRSQSRKSPAPELERPARDLAGAYAATGGLRNL</sequence>
<dbReference type="InterPro" id="IPR013529">
    <property type="entry name" value="Glyco_hydro_42_N"/>
</dbReference>
<keyword evidence="4" id="KW-0479">Metal-binding</keyword>
<dbReference type="GO" id="GO:0009341">
    <property type="term" value="C:beta-galactosidase complex"/>
    <property type="evidence" value="ECO:0007669"/>
    <property type="project" value="InterPro"/>
</dbReference>
<organism evidence="11 12">
    <name type="scientific">Deinococcus reticulitermitis</name>
    <dbReference type="NCBI Taxonomy" id="856736"/>
    <lineage>
        <taxon>Bacteria</taxon>
        <taxon>Thermotogati</taxon>
        <taxon>Deinococcota</taxon>
        <taxon>Deinococci</taxon>
        <taxon>Deinococcales</taxon>
        <taxon>Deinococcaceae</taxon>
        <taxon>Deinococcus</taxon>
    </lineage>
</organism>
<dbReference type="STRING" id="856736.SAMN04488058_1346"/>
<dbReference type="PANTHER" id="PTHR36447">
    <property type="entry name" value="BETA-GALACTOSIDASE GANA"/>
    <property type="match status" value="1"/>
</dbReference>
<dbReference type="InterPro" id="IPR017853">
    <property type="entry name" value="GH"/>
</dbReference>
<dbReference type="SUPFAM" id="SSF51445">
    <property type="entry name" value="(Trans)glycosidases"/>
    <property type="match status" value="1"/>
</dbReference>
<comment type="similarity">
    <text evidence="2">Belongs to the glycosyl hydrolase 42 family.</text>
</comment>
<dbReference type="EMBL" id="FNZA01000034">
    <property type="protein sequence ID" value="SEJ90900.1"/>
    <property type="molecule type" value="Genomic_DNA"/>
</dbReference>
<dbReference type="Pfam" id="PF08532">
    <property type="entry name" value="Glyco_hydro_42M"/>
    <property type="match status" value="1"/>
</dbReference>
<evidence type="ECO:0000256" key="3">
    <source>
        <dbReference type="ARBA" id="ARBA00012756"/>
    </source>
</evidence>
<protein>
    <recommendedName>
        <fullName evidence="3">beta-galactosidase</fullName>
        <ecNumber evidence="3">3.2.1.23</ecNumber>
    </recommendedName>
</protein>
<dbReference type="AlphaFoldDB" id="A0A1H7CVY5"/>
<dbReference type="GO" id="GO:0046872">
    <property type="term" value="F:metal ion binding"/>
    <property type="evidence" value="ECO:0007669"/>
    <property type="project" value="UniProtKB-KW"/>
</dbReference>
<evidence type="ECO:0000256" key="8">
    <source>
        <dbReference type="SAM" id="MobiDB-lite"/>
    </source>
</evidence>
<evidence type="ECO:0000256" key="4">
    <source>
        <dbReference type="ARBA" id="ARBA00022723"/>
    </source>
</evidence>
<dbReference type="InterPro" id="IPR013738">
    <property type="entry name" value="Beta_galactosidase_Trimer"/>
</dbReference>
<dbReference type="SUPFAM" id="SSF52317">
    <property type="entry name" value="Class I glutamine amidotransferase-like"/>
    <property type="match status" value="1"/>
</dbReference>
<dbReference type="Gene3D" id="3.20.20.80">
    <property type="entry name" value="Glycosidases"/>
    <property type="match status" value="1"/>
</dbReference>
<keyword evidence="12" id="KW-1185">Reference proteome</keyword>
<proteinExistence type="inferred from homology"/>
<dbReference type="Pfam" id="PF02449">
    <property type="entry name" value="Glyco_hydro_42"/>
    <property type="match status" value="1"/>
</dbReference>
<dbReference type="GO" id="GO:0005975">
    <property type="term" value="P:carbohydrate metabolic process"/>
    <property type="evidence" value="ECO:0007669"/>
    <property type="project" value="InterPro"/>
</dbReference>
<keyword evidence="7" id="KW-0326">Glycosidase</keyword>
<dbReference type="CDD" id="cd03143">
    <property type="entry name" value="A4_beta-galactosidase_middle_domain"/>
    <property type="match status" value="1"/>
</dbReference>
<feature type="domain" description="Beta-galactosidase trimerisation" evidence="10">
    <location>
        <begin position="133"/>
        <end position="328"/>
    </location>
</feature>
<evidence type="ECO:0000259" key="10">
    <source>
        <dbReference type="Pfam" id="PF08532"/>
    </source>
</evidence>
<feature type="region of interest" description="Disordered" evidence="8">
    <location>
        <begin position="334"/>
        <end position="355"/>
    </location>
</feature>
<dbReference type="PANTHER" id="PTHR36447:SF2">
    <property type="entry name" value="BETA-GALACTOSIDASE YESZ"/>
    <property type="match status" value="1"/>
</dbReference>
<keyword evidence="5" id="KW-0378">Hydrolase</keyword>
<comment type="catalytic activity">
    <reaction evidence="1">
        <text>Hydrolysis of terminal non-reducing beta-D-galactose residues in beta-D-galactosides.</text>
        <dbReference type="EC" id="3.2.1.23"/>
    </reaction>
</comment>
<evidence type="ECO:0000256" key="5">
    <source>
        <dbReference type="ARBA" id="ARBA00022801"/>
    </source>
</evidence>
<dbReference type="Proteomes" id="UP000199223">
    <property type="component" value="Unassembled WGS sequence"/>
</dbReference>
<name>A0A1H7CVY5_9DEIO</name>
<evidence type="ECO:0000259" key="9">
    <source>
        <dbReference type="Pfam" id="PF02449"/>
    </source>
</evidence>
<dbReference type="InterPro" id="IPR029062">
    <property type="entry name" value="Class_I_gatase-like"/>
</dbReference>
<dbReference type="Gene3D" id="3.40.50.880">
    <property type="match status" value="1"/>
</dbReference>
<dbReference type="RefSeq" id="WP_245745560.1">
    <property type="nucleotide sequence ID" value="NZ_FNZA01000034.1"/>
</dbReference>
<evidence type="ECO:0000313" key="12">
    <source>
        <dbReference type="Proteomes" id="UP000199223"/>
    </source>
</evidence>
<evidence type="ECO:0000256" key="7">
    <source>
        <dbReference type="ARBA" id="ARBA00023295"/>
    </source>
</evidence>
<dbReference type="EC" id="3.2.1.23" evidence="3"/>